<comment type="caution">
    <text evidence="2">The sequence shown here is derived from an EMBL/GenBank/DDBJ whole genome shotgun (WGS) entry which is preliminary data.</text>
</comment>
<feature type="region of interest" description="Disordered" evidence="1">
    <location>
        <begin position="83"/>
        <end position="117"/>
    </location>
</feature>
<proteinExistence type="predicted"/>
<dbReference type="Proteomes" id="UP001066276">
    <property type="component" value="Chromosome 9"/>
</dbReference>
<evidence type="ECO:0000313" key="3">
    <source>
        <dbReference type="Proteomes" id="UP001066276"/>
    </source>
</evidence>
<gene>
    <name evidence="2" type="ORF">NDU88_004388</name>
</gene>
<dbReference type="AlphaFoldDB" id="A0AAV7MWA1"/>
<accession>A0AAV7MWA1</accession>
<evidence type="ECO:0000256" key="1">
    <source>
        <dbReference type="SAM" id="MobiDB-lite"/>
    </source>
</evidence>
<keyword evidence="3" id="KW-1185">Reference proteome</keyword>
<dbReference type="EMBL" id="JANPWB010000013">
    <property type="protein sequence ID" value="KAJ1106990.1"/>
    <property type="molecule type" value="Genomic_DNA"/>
</dbReference>
<protein>
    <submittedName>
        <fullName evidence="2">Uncharacterized protein</fullName>
    </submittedName>
</protein>
<sequence length="117" mass="12785">MCVPNQKSDRRHPPELYNCMFVKKTETGQVQKRKVHHLGVGKRAEQKRAKQSYQCFIKMRGCGLAAKENGRLRTELRAPGQIPASVGATSASGSLLNNLPEAQDTRTGEATGFDSGA</sequence>
<reference evidence="2" key="1">
    <citation type="journal article" date="2022" name="bioRxiv">
        <title>Sequencing and chromosome-scale assembly of the giantPleurodeles waltlgenome.</title>
        <authorList>
            <person name="Brown T."/>
            <person name="Elewa A."/>
            <person name="Iarovenko S."/>
            <person name="Subramanian E."/>
            <person name="Araus A.J."/>
            <person name="Petzold A."/>
            <person name="Susuki M."/>
            <person name="Suzuki K.-i.T."/>
            <person name="Hayashi T."/>
            <person name="Toyoda A."/>
            <person name="Oliveira C."/>
            <person name="Osipova E."/>
            <person name="Leigh N.D."/>
            <person name="Simon A."/>
            <person name="Yun M.H."/>
        </authorList>
    </citation>
    <scope>NUCLEOTIDE SEQUENCE</scope>
    <source>
        <strain evidence="2">20211129_DDA</strain>
        <tissue evidence="2">Liver</tissue>
    </source>
</reference>
<organism evidence="2 3">
    <name type="scientific">Pleurodeles waltl</name>
    <name type="common">Iberian ribbed newt</name>
    <dbReference type="NCBI Taxonomy" id="8319"/>
    <lineage>
        <taxon>Eukaryota</taxon>
        <taxon>Metazoa</taxon>
        <taxon>Chordata</taxon>
        <taxon>Craniata</taxon>
        <taxon>Vertebrata</taxon>
        <taxon>Euteleostomi</taxon>
        <taxon>Amphibia</taxon>
        <taxon>Batrachia</taxon>
        <taxon>Caudata</taxon>
        <taxon>Salamandroidea</taxon>
        <taxon>Salamandridae</taxon>
        <taxon>Pleurodelinae</taxon>
        <taxon>Pleurodeles</taxon>
    </lineage>
</organism>
<evidence type="ECO:0000313" key="2">
    <source>
        <dbReference type="EMBL" id="KAJ1106990.1"/>
    </source>
</evidence>
<name>A0AAV7MWA1_PLEWA</name>
<feature type="compositionally biased region" description="Polar residues" evidence="1">
    <location>
        <begin position="87"/>
        <end position="97"/>
    </location>
</feature>